<feature type="transmembrane region" description="Helical" evidence="1">
    <location>
        <begin position="37"/>
        <end position="61"/>
    </location>
</feature>
<feature type="transmembrane region" description="Helical" evidence="1">
    <location>
        <begin position="68"/>
        <end position="85"/>
    </location>
</feature>
<keyword evidence="1" id="KW-0472">Membrane</keyword>
<gene>
    <name evidence="3" type="ORF">A2478_00965</name>
</gene>
<evidence type="ECO:0000313" key="4">
    <source>
        <dbReference type="Proteomes" id="UP000179001"/>
    </source>
</evidence>
<dbReference type="EMBL" id="MFGJ01000008">
    <property type="protein sequence ID" value="OGF30995.1"/>
    <property type="molecule type" value="Genomic_DNA"/>
</dbReference>
<evidence type="ECO:0000313" key="3">
    <source>
        <dbReference type="EMBL" id="OGF30995.1"/>
    </source>
</evidence>
<evidence type="ECO:0000259" key="2">
    <source>
        <dbReference type="Pfam" id="PF24709"/>
    </source>
</evidence>
<dbReference type="AlphaFoldDB" id="A0A1F5SW86"/>
<dbReference type="InterPro" id="IPR056087">
    <property type="entry name" value="DUF7670"/>
</dbReference>
<feature type="transmembrane region" description="Helical" evidence="1">
    <location>
        <begin position="91"/>
        <end position="109"/>
    </location>
</feature>
<name>A0A1F5SW86_9BACT</name>
<sequence>MKNFVKWTPRILAIIGILFFIVMSFDVFESDDFADVSVWRLIAGFLIHMIPAFVLIAILILSWFKSRLGGIAFLLIAIVSTLFFQAYREGLVFIFVGILPLLIGVLFITQSKWKK</sequence>
<keyword evidence="1" id="KW-0812">Transmembrane</keyword>
<reference evidence="3 4" key="1">
    <citation type="journal article" date="2016" name="Nat. Commun.">
        <title>Thousands of microbial genomes shed light on interconnected biogeochemical processes in an aquifer system.</title>
        <authorList>
            <person name="Anantharaman K."/>
            <person name="Brown C.T."/>
            <person name="Hug L.A."/>
            <person name="Sharon I."/>
            <person name="Castelle C.J."/>
            <person name="Probst A.J."/>
            <person name="Thomas B.C."/>
            <person name="Singh A."/>
            <person name="Wilkins M.J."/>
            <person name="Karaoz U."/>
            <person name="Brodie E.L."/>
            <person name="Williams K.H."/>
            <person name="Hubbard S.S."/>
            <person name="Banfield J.F."/>
        </authorList>
    </citation>
    <scope>NUCLEOTIDE SEQUENCE [LARGE SCALE GENOMIC DNA]</scope>
</reference>
<evidence type="ECO:0000256" key="1">
    <source>
        <dbReference type="SAM" id="Phobius"/>
    </source>
</evidence>
<accession>A0A1F5SW86</accession>
<dbReference type="Pfam" id="PF24709">
    <property type="entry name" value="DUF7670"/>
    <property type="match status" value="1"/>
</dbReference>
<dbReference type="Proteomes" id="UP000179001">
    <property type="component" value="Unassembled WGS sequence"/>
</dbReference>
<dbReference type="STRING" id="1798002.A2478_00965"/>
<keyword evidence="1" id="KW-1133">Transmembrane helix</keyword>
<feature type="transmembrane region" description="Helical" evidence="1">
    <location>
        <begin position="7"/>
        <end position="25"/>
    </location>
</feature>
<feature type="domain" description="DUF7670" evidence="2">
    <location>
        <begin position="2"/>
        <end position="114"/>
    </location>
</feature>
<proteinExistence type="predicted"/>
<organism evidence="3 4">
    <name type="scientific">Candidatus Falkowbacteria bacterium RIFOXYC2_FULL_36_12</name>
    <dbReference type="NCBI Taxonomy" id="1798002"/>
    <lineage>
        <taxon>Bacteria</taxon>
        <taxon>Candidatus Falkowiibacteriota</taxon>
    </lineage>
</organism>
<comment type="caution">
    <text evidence="3">The sequence shown here is derived from an EMBL/GenBank/DDBJ whole genome shotgun (WGS) entry which is preliminary data.</text>
</comment>
<protein>
    <recommendedName>
        <fullName evidence="2">DUF7670 domain-containing protein</fullName>
    </recommendedName>
</protein>